<dbReference type="InterPro" id="IPR008978">
    <property type="entry name" value="HSP20-like_chaperone"/>
</dbReference>
<name>A0A482X4R3_LAOST</name>
<feature type="region of interest" description="Disordered" evidence="3">
    <location>
        <begin position="447"/>
        <end position="487"/>
    </location>
</feature>
<evidence type="ECO:0000313" key="5">
    <source>
        <dbReference type="EMBL" id="RZF40859.1"/>
    </source>
</evidence>
<dbReference type="Gene3D" id="2.60.40.790">
    <property type="match status" value="1"/>
</dbReference>
<evidence type="ECO:0000256" key="3">
    <source>
        <dbReference type="SAM" id="MobiDB-lite"/>
    </source>
</evidence>
<dbReference type="InterPro" id="IPR007052">
    <property type="entry name" value="CS_dom"/>
</dbReference>
<dbReference type="STRING" id="195883.A0A482X4R3"/>
<dbReference type="GO" id="GO:0051082">
    <property type="term" value="F:unfolded protein binding"/>
    <property type="evidence" value="ECO:0007669"/>
    <property type="project" value="TreeGrafter"/>
</dbReference>
<dbReference type="PANTHER" id="PTHR12967">
    <property type="entry name" value="PROTEIN SHQ1 HOMOLOG"/>
    <property type="match status" value="1"/>
</dbReference>
<dbReference type="GO" id="GO:0005737">
    <property type="term" value="C:cytoplasm"/>
    <property type="evidence" value="ECO:0007669"/>
    <property type="project" value="TreeGrafter"/>
</dbReference>
<evidence type="ECO:0000259" key="4">
    <source>
        <dbReference type="PROSITE" id="PS51203"/>
    </source>
</evidence>
<dbReference type="OrthoDB" id="73639at2759"/>
<dbReference type="InterPro" id="IPR039742">
    <property type="entry name" value="Shq1"/>
</dbReference>
<feature type="compositionally biased region" description="Acidic residues" evidence="3">
    <location>
        <begin position="128"/>
        <end position="138"/>
    </location>
</feature>
<dbReference type="SUPFAM" id="SSF49764">
    <property type="entry name" value="HSP20-like chaperones"/>
    <property type="match status" value="1"/>
</dbReference>
<dbReference type="EMBL" id="QKKF02017590">
    <property type="protein sequence ID" value="RZF40859.1"/>
    <property type="molecule type" value="Genomic_DNA"/>
</dbReference>
<dbReference type="InParanoid" id="A0A482X4R3"/>
<dbReference type="AlphaFoldDB" id="A0A482X4R3"/>
<dbReference type="Pfam" id="PF21413">
    <property type="entry name" value="SHQ1-like_CS"/>
    <property type="match status" value="1"/>
</dbReference>
<feature type="domain" description="CS" evidence="4">
    <location>
        <begin position="1"/>
        <end position="89"/>
    </location>
</feature>
<comment type="caution">
    <text evidence="5">The sequence shown here is derived from an EMBL/GenBank/DDBJ whole genome shotgun (WGS) entry which is preliminary data.</text>
</comment>
<dbReference type="GO" id="GO:0000493">
    <property type="term" value="P:box H/ACA snoRNP assembly"/>
    <property type="evidence" value="ECO:0007669"/>
    <property type="project" value="InterPro"/>
</dbReference>
<comment type="similarity">
    <text evidence="1">Belongs to the SHQ1 family.</text>
</comment>
<keyword evidence="6" id="KW-1185">Reference proteome</keyword>
<feature type="compositionally biased region" description="Basic and acidic residues" evidence="3">
    <location>
        <begin position="118"/>
        <end position="127"/>
    </location>
</feature>
<dbReference type="PANTHER" id="PTHR12967:SF0">
    <property type="entry name" value="PROTEIN SHQ1 HOMOLOG"/>
    <property type="match status" value="1"/>
</dbReference>
<evidence type="ECO:0000256" key="2">
    <source>
        <dbReference type="ARBA" id="ARBA00013750"/>
    </source>
</evidence>
<protein>
    <recommendedName>
        <fullName evidence="2">Protein SHQ1 homolog</fullName>
    </recommendedName>
</protein>
<feature type="compositionally biased region" description="Acidic residues" evidence="3">
    <location>
        <begin position="456"/>
        <end position="473"/>
    </location>
</feature>
<reference evidence="5 6" key="1">
    <citation type="journal article" date="2017" name="Gigascience">
        <title>Genome sequence of the small brown planthopper, Laodelphax striatellus.</title>
        <authorList>
            <person name="Zhu J."/>
            <person name="Jiang F."/>
            <person name="Wang X."/>
            <person name="Yang P."/>
            <person name="Bao Y."/>
            <person name="Zhao W."/>
            <person name="Wang W."/>
            <person name="Lu H."/>
            <person name="Wang Q."/>
            <person name="Cui N."/>
            <person name="Li J."/>
            <person name="Chen X."/>
            <person name="Luo L."/>
            <person name="Yu J."/>
            <person name="Kang L."/>
            <person name="Cui F."/>
        </authorList>
    </citation>
    <scope>NUCLEOTIDE SEQUENCE [LARGE SCALE GENOMIC DNA]</scope>
    <source>
        <strain evidence="5">Lst14</strain>
    </source>
</reference>
<evidence type="ECO:0000256" key="1">
    <source>
        <dbReference type="ARBA" id="ARBA00005607"/>
    </source>
</evidence>
<dbReference type="PROSITE" id="PS51203">
    <property type="entry name" value="CS"/>
    <property type="match status" value="1"/>
</dbReference>
<dbReference type="InterPro" id="IPR048696">
    <property type="entry name" value="SHQ1-like_CS"/>
</dbReference>
<evidence type="ECO:0000313" key="6">
    <source>
        <dbReference type="Proteomes" id="UP000291343"/>
    </source>
</evidence>
<proteinExistence type="inferred from homology"/>
<dbReference type="SMR" id="A0A482X4R3"/>
<feature type="region of interest" description="Disordered" evidence="3">
    <location>
        <begin position="115"/>
        <end position="138"/>
    </location>
</feature>
<sequence>MLTPYFEIRQNDNELILLIHAPYANIKETEIYAEGNDFRFYSSPYYLRLHFPGYVKDIDEPCARYLTDEKQFEVTLQKRTAGEHFPDLDLIGGLLAPKKKVKNIKPDIQVISSVDNEAVEKESRGSGDEDDDRSDSEDENEWLIDQQVVEPNLQGCSVNSPRYGFANQTSNAFTRLGEEFYEIVNLRDIDVTSESQRDELMHDDEERLFSDDHYLSDLMESECIQPLIDYCPPWREGDDKVKLSKTDLEILKNFGNKEYLLTKDDERSALLSLFDIIFACVYDFRTTLGESSVESAWTINKLSATLSWLKIYKSPGDVVKICLRRSLIYPLYRHWDLAKTVLQDTAIIFNAGKRHLLWLLLRIYALFNESEPRYMLNELYIKDYCIWLQHVSDKKLRKFANVIEQISLEKGDVDLDIDILEAAAKSCIDDEEENALTKGIDKIAINNRESDSGTSDSEEDSSSDDDSTSDSDGADSVVENCTTKSGS</sequence>
<organism evidence="5 6">
    <name type="scientific">Laodelphax striatellus</name>
    <name type="common">Small brown planthopper</name>
    <name type="synonym">Delphax striatella</name>
    <dbReference type="NCBI Taxonomy" id="195883"/>
    <lineage>
        <taxon>Eukaryota</taxon>
        <taxon>Metazoa</taxon>
        <taxon>Ecdysozoa</taxon>
        <taxon>Arthropoda</taxon>
        <taxon>Hexapoda</taxon>
        <taxon>Insecta</taxon>
        <taxon>Pterygota</taxon>
        <taxon>Neoptera</taxon>
        <taxon>Paraneoptera</taxon>
        <taxon>Hemiptera</taxon>
        <taxon>Auchenorrhyncha</taxon>
        <taxon>Fulgoroidea</taxon>
        <taxon>Delphacidae</taxon>
        <taxon>Criomorphinae</taxon>
        <taxon>Laodelphax</taxon>
    </lineage>
</organism>
<dbReference type="Proteomes" id="UP000291343">
    <property type="component" value="Unassembled WGS sequence"/>
</dbReference>
<dbReference type="InterPro" id="IPR007009">
    <property type="entry name" value="Shq1_C"/>
</dbReference>
<accession>A0A482X4R3</accession>
<dbReference type="Pfam" id="PF04925">
    <property type="entry name" value="SHQ1"/>
    <property type="match status" value="1"/>
</dbReference>
<gene>
    <name evidence="5" type="ORF">LSTR_LSTR003369</name>
</gene>
<dbReference type="GO" id="GO:0005654">
    <property type="term" value="C:nucleoplasm"/>
    <property type="evidence" value="ECO:0007669"/>
    <property type="project" value="TreeGrafter"/>
</dbReference>